<feature type="domain" description="ATPase PglY C-terminal" evidence="3">
    <location>
        <begin position="997"/>
        <end position="1172"/>
    </location>
</feature>
<dbReference type="EMBL" id="CP023778">
    <property type="protein sequence ID" value="ATL66673.1"/>
    <property type="molecule type" value="Genomic_DNA"/>
</dbReference>
<accession>A0A291RGG0</accession>
<name>A0A291RGG0_9NOCA</name>
<reference evidence="4 5" key="1">
    <citation type="submission" date="2017-10" db="EMBL/GenBank/DDBJ databases">
        <title>Comparative genomics between pathogenic Norcardia.</title>
        <authorList>
            <person name="Zeng L."/>
        </authorList>
    </citation>
    <scope>NUCLEOTIDE SEQUENCE [LARGE SCALE GENOMIC DNA]</scope>
    <source>
        <strain evidence="4 5">NC_YFY_NT001</strain>
    </source>
</reference>
<dbReference type="AlphaFoldDB" id="A0A291RGG0"/>
<evidence type="ECO:0000313" key="4">
    <source>
        <dbReference type="EMBL" id="ATL66673.1"/>
    </source>
</evidence>
<dbReference type="KEGG" id="ntp:CRH09_11100"/>
<dbReference type="RefSeq" id="WP_098693855.1">
    <property type="nucleotide sequence ID" value="NZ_CP023778.1"/>
</dbReference>
<dbReference type="InterPro" id="IPR058747">
    <property type="entry name" value="PglY_C"/>
</dbReference>
<proteinExistence type="predicted"/>
<dbReference type="Proteomes" id="UP000221961">
    <property type="component" value="Chromosome"/>
</dbReference>
<protein>
    <submittedName>
        <fullName evidence="4">Phage resistance protein</fullName>
    </submittedName>
</protein>
<evidence type="ECO:0000313" key="5">
    <source>
        <dbReference type="Proteomes" id="UP000221961"/>
    </source>
</evidence>
<gene>
    <name evidence="4" type="ORF">CRH09_11100</name>
</gene>
<feature type="region of interest" description="Disordered" evidence="1">
    <location>
        <begin position="1212"/>
        <end position="1238"/>
    </location>
</feature>
<dbReference type="GeneID" id="88357953"/>
<evidence type="ECO:0000259" key="3">
    <source>
        <dbReference type="Pfam" id="PF26382"/>
    </source>
</evidence>
<sequence>MTWLRDLITIPTSVGQSDFVVGAAQGADLDSYVVTAQLRESFSKALQTVEHAVTTGRSQGQFLHGSFGSGKSHFMAVLREILSRNPVLRGYAARPGSVSDLAETVSGADSWLGDRKVLTLTLHMLEADSVEQKILDEYLKYVTENHPDVPIPSVHRADHLIKDAARLREAFGDEQFFARLGSGGGTSGTLTALMNQAEGWTEARYEAAIASPPGSKAHGDVIRALTTAFFAGAVRSYEYVDLDEGLQVITRHASEHLGVDVLVLFLDEFFLWLATGISDHLFVNTEGAKLNKLLESSDAARPIPIVSFVSRQRYLEEFLGPQVGGTEREALAHVMRSVQGRFGEIQLEDTNLPEIVEKRLLRPGTEVVAADEASRAIDVAFASVRDRRDVWDVLLSGAQYGDAGVGSDRATFRRLYPFSPALVATLVALSQAALQRERTAIRVMTELLVDNRDTLQVNDLIGVAALFDKLVLHGELPDRPVLKQQFRTARDTYKQKLRPLLLAMNGITEQQTANHEQFALDDKLVKTLLLDALVPEVPALHNLTATRLHALNFGSITAPVPGYEGHIIVERLTRLANDAGELVVGEGPDPVFSLKLSTVDYDRLLDLVPHNETATGVLQALIREIVCAELGLAGSEGTFGELPYAREWRGRRHHVNVRFGRVRDRDTMPDAMLYADGEAWRLIIDYPFDAHGDRRDDFARIETLQRGSRTLFWLPYFLTDEQMTRIAQLAKINYLLGSGGYGDRLAALAADWSVSDRQQGKVYLQQRQQHLRSTLGESLRQAYGLTKPRESDVVADDLPVLTTLMDGLPLADPHGGTLKAAFDNLTGELLNWSYPGTPHLPDDEKPPTKADLAKVLRYAGLASSDVTQGIAVADGDRKTVARICNPLRLGELVEHRYVLTKTTCWWSSHLRQEAAKLEYHEHFPVHVLRTLLERPARGFDRDLQNLILAVFALEQQLAWYQGEDKVEIQAVQQINDQLILKSPPMPDPQVWDRAVPRAKALFGEPLSEVCIPASLSEFGIVVREKASEFVAAAEELVQELTAHAGVLGLESGTTLGRLSTAGHVARLLRELSSETDDVVIVGMVADADLGAATEIAASKAFIQAEHVITALASVRWQLLESMVQRAEYDERAKVIIEELRITAAHDQISEDLAPALKKAENAAANLLIEETPAPGHPPTAPTGNSAAESADTAAAGAAVSVGASTTADTAASADAAKPVPLQRIPSSQTSSATHTRDVSDLAGAQTVFADLEREIVAGHRVRINWEVLE</sequence>
<dbReference type="InterPro" id="IPR058748">
    <property type="entry name" value="PglY_5th"/>
</dbReference>
<feature type="domain" description="ATPase PglY 5th" evidence="2">
    <location>
        <begin position="850"/>
        <end position="952"/>
    </location>
</feature>
<evidence type="ECO:0000259" key="2">
    <source>
        <dbReference type="Pfam" id="PF26381"/>
    </source>
</evidence>
<dbReference type="Pfam" id="PF26381">
    <property type="entry name" value="BREX_PglY_5th"/>
    <property type="match status" value="1"/>
</dbReference>
<feature type="region of interest" description="Disordered" evidence="1">
    <location>
        <begin position="1170"/>
        <end position="1191"/>
    </location>
</feature>
<dbReference type="Pfam" id="PF26382">
    <property type="entry name" value="BREX_PglY_6th"/>
    <property type="match status" value="1"/>
</dbReference>
<feature type="compositionally biased region" description="Polar residues" evidence="1">
    <location>
        <begin position="1224"/>
        <end position="1233"/>
    </location>
</feature>
<evidence type="ECO:0000256" key="1">
    <source>
        <dbReference type="SAM" id="MobiDB-lite"/>
    </source>
</evidence>
<organism evidence="4 5">
    <name type="scientific">Nocardia terpenica</name>
    <dbReference type="NCBI Taxonomy" id="455432"/>
    <lineage>
        <taxon>Bacteria</taxon>
        <taxon>Bacillati</taxon>
        <taxon>Actinomycetota</taxon>
        <taxon>Actinomycetes</taxon>
        <taxon>Mycobacteriales</taxon>
        <taxon>Nocardiaceae</taxon>
        <taxon>Nocardia</taxon>
    </lineage>
</organism>
<feature type="compositionally biased region" description="Low complexity" evidence="1">
    <location>
        <begin position="1181"/>
        <end position="1191"/>
    </location>
</feature>